<organism evidence="7 8">
    <name type="scientific">Aerococcus viridans (strain ATCC 11563 / DSM 20340 / CCUG 4311 / JCM 20461 / NBRC 12219 / NCTC 8251 / M1)</name>
    <dbReference type="NCBI Taxonomy" id="655812"/>
    <lineage>
        <taxon>Bacteria</taxon>
        <taxon>Bacillati</taxon>
        <taxon>Bacillota</taxon>
        <taxon>Bacilli</taxon>
        <taxon>Lactobacillales</taxon>
        <taxon>Aerococcaceae</taxon>
        <taxon>Aerococcus</taxon>
    </lineage>
</organism>
<comment type="caution">
    <text evidence="7">The sequence shown here is derived from an EMBL/GenBank/DDBJ whole genome shotgun (WGS) entry which is preliminary data.</text>
</comment>
<dbReference type="SUPFAM" id="SSF51283">
    <property type="entry name" value="dUTPase-like"/>
    <property type="match status" value="1"/>
</dbReference>
<dbReference type="EC" id="3.6.1.23" evidence="2"/>
<dbReference type="PANTHER" id="PTHR11241">
    <property type="entry name" value="DEOXYURIDINE 5'-TRIPHOSPHATE NUCLEOTIDOHYDROLASE"/>
    <property type="match status" value="1"/>
</dbReference>
<evidence type="ECO:0000256" key="5">
    <source>
        <dbReference type="ARBA" id="ARBA00047686"/>
    </source>
</evidence>
<name>A0ABP2IEM2_AERVM</name>
<reference evidence="7 8" key="1">
    <citation type="submission" date="2010-04" db="EMBL/GenBank/DDBJ databases">
        <authorList>
            <person name="Muzny D."/>
            <person name="Qin X."/>
            <person name="Deng J."/>
            <person name="Jiang H."/>
            <person name="Liu Y."/>
            <person name="Qu J."/>
            <person name="Song X.-Z."/>
            <person name="Zhang L."/>
            <person name="Thornton R."/>
            <person name="Coyle M."/>
            <person name="Francisco L."/>
            <person name="Jackson L."/>
            <person name="Javaid M."/>
            <person name="Korchina V."/>
            <person name="Kovar C."/>
            <person name="Mata R."/>
            <person name="Mathew T."/>
            <person name="Ngo R."/>
            <person name="Nguyen L."/>
            <person name="Nguyen N."/>
            <person name="Okwuonu G."/>
            <person name="Ongeri F."/>
            <person name="Pham C."/>
            <person name="Simmons D."/>
            <person name="Wilczek-Boney K."/>
            <person name="Hale W."/>
            <person name="Jakkamsetti A."/>
            <person name="Pham P."/>
            <person name="Ruth R."/>
            <person name="San Lucas F."/>
            <person name="Warren J."/>
            <person name="Zhang J."/>
            <person name="Zhao Z."/>
            <person name="Zhou C."/>
            <person name="Zhu D."/>
            <person name="Lee S."/>
            <person name="Bess C."/>
            <person name="Blankenburg K."/>
            <person name="Forbes L."/>
            <person name="Fu Q."/>
            <person name="Gubbala S."/>
            <person name="Hirani K."/>
            <person name="Jayaseelan J.C."/>
            <person name="Lara F."/>
            <person name="Munidasa M."/>
            <person name="Palculict T."/>
            <person name="Patil S."/>
            <person name="Pu L.-L."/>
            <person name="Saada N."/>
            <person name="Tang L."/>
            <person name="Weissenberger G."/>
            <person name="Zhu Y."/>
            <person name="Hemphill L."/>
            <person name="Shang Y."/>
            <person name="Youmans B."/>
            <person name="Ayvaz T."/>
            <person name="Ross M."/>
            <person name="Santibanez J."/>
            <person name="Aqrawi P."/>
            <person name="Gross S."/>
            <person name="Joshi V."/>
            <person name="Fowler G."/>
            <person name="Nazareth L."/>
            <person name="Reid J."/>
            <person name="Worley K."/>
            <person name="Petrosino J."/>
            <person name="Highlander S."/>
            <person name="Gibbs R."/>
            <person name="Gibbs R."/>
        </authorList>
    </citation>
    <scope>NUCLEOTIDE SEQUENCE [LARGE SCALE GENOMIC DNA]</scope>
    <source>
        <strain evidence="7 8">ATCC 11563</strain>
    </source>
</reference>
<proteinExistence type="inferred from homology"/>
<keyword evidence="4" id="KW-0546">Nucleotide metabolism</keyword>
<protein>
    <recommendedName>
        <fullName evidence="2">dUTP diphosphatase</fullName>
        <ecNumber evidence="2">3.6.1.23</ecNumber>
    </recommendedName>
</protein>
<comment type="similarity">
    <text evidence="1">Belongs to the dUTPase family.</text>
</comment>
<dbReference type="GO" id="GO:0004170">
    <property type="term" value="F:dUTP diphosphatase activity"/>
    <property type="evidence" value="ECO:0007669"/>
    <property type="project" value="UniProtKB-EC"/>
</dbReference>
<evidence type="ECO:0000256" key="4">
    <source>
        <dbReference type="ARBA" id="ARBA00023080"/>
    </source>
</evidence>
<dbReference type="Gene3D" id="2.70.40.10">
    <property type="match status" value="1"/>
</dbReference>
<dbReference type="InterPro" id="IPR029054">
    <property type="entry name" value="dUTPase-like"/>
</dbReference>
<evidence type="ECO:0000256" key="1">
    <source>
        <dbReference type="ARBA" id="ARBA00006581"/>
    </source>
</evidence>
<dbReference type="InterPro" id="IPR033704">
    <property type="entry name" value="dUTPase_trimeric"/>
</dbReference>
<keyword evidence="8" id="KW-1185">Reference proteome</keyword>
<evidence type="ECO:0000259" key="6">
    <source>
        <dbReference type="Pfam" id="PF00692"/>
    </source>
</evidence>
<evidence type="ECO:0000313" key="8">
    <source>
        <dbReference type="Proteomes" id="UP000003764"/>
    </source>
</evidence>
<accession>A0ABP2IEM2</accession>
<evidence type="ECO:0000313" key="7">
    <source>
        <dbReference type="EMBL" id="EFG50644.1"/>
    </source>
</evidence>
<keyword evidence="3 7" id="KW-0378">Hydrolase</keyword>
<gene>
    <name evidence="7" type="primary">dut</name>
    <name evidence="7" type="ORF">HMPREF0061_0025</name>
</gene>
<evidence type="ECO:0000256" key="2">
    <source>
        <dbReference type="ARBA" id="ARBA00012379"/>
    </source>
</evidence>
<dbReference type="InterPro" id="IPR008181">
    <property type="entry name" value="dUTPase"/>
</dbReference>
<dbReference type="Proteomes" id="UP000003764">
    <property type="component" value="Unassembled WGS sequence"/>
</dbReference>
<feature type="domain" description="dUTPase-like" evidence="6">
    <location>
        <begin position="71"/>
        <end position="187"/>
    </location>
</feature>
<comment type="catalytic activity">
    <reaction evidence="5">
        <text>dUTP + H2O = dUMP + diphosphate + H(+)</text>
        <dbReference type="Rhea" id="RHEA:10248"/>
        <dbReference type="ChEBI" id="CHEBI:15377"/>
        <dbReference type="ChEBI" id="CHEBI:15378"/>
        <dbReference type="ChEBI" id="CHEBI:33019"/>
        <dbReference type="ChEBI" id="CHEBI:61555"/>
        <dbReference type="ChEBI" id="CHEBI:246422"/>
        <dbReference type="EC" id="3.6.1.23"/>
    </reaction>
</comment>
<dbReference type="PANTHER" id="PTHR11241:SF0">
    <property type="entry name" value="DEOXYURIDINE 5'-TRIPHOSPHATE NUCLEOTIDOHYDROLASE"/>
    <property type="match status" value="1"/>
</dbReference>
<dbReference type="InterPro" id="IPR036157">
    <property type="entry name" value="dUTPase-like_sf"/>
</dbReference>
<dbReference type="CDD" id="cd07557">
    <property type="entry name" value="trimeric_dUTPase"/>
    <property type="match status" value="1"/>
</dbReference>
<evidence type="ECO:0000256" key="3">
    <source>
        <dbReference type="ARBA" id="ARBA00022801"/>
    </source>
</evidence>
<sequence>MGSKGWNLFMTVENTRGFEKISAYANDEAITLPKRSTTLSAGYDIAAAEDIIVPAMWKTGVKHVLKDLAHLNVAGEVDESAMKPVLVPTGLKAYMGENEYLQLACRSSNPLKRGLSLPNGVGIVDADYYNNENNEGHLFVQLVNFGLRDVQIKKGERIAQGIFLSFLTTADDQPSDQVRAGGFGSSGQ</sequence>
<dbReference type="EMBL" id="ADNT01000002">
    <property type="protein sequence ID" value="EFG50644.1"/>
    <property type="molecule type" value="Genomic_DNA"/>
</dbReference>
<dbReference type="Pfam" id="PF00692">
    <property type="entry name" value="dUTPase"/>
    <property type="match status" value="1"/>
</dbReference>